<gene>
    <name evidence="2" type="ORF">Pflav_039550</name>
</gene>
<keyword evidence="1" id="KW-1133">Transmembrane helix</keyword>
<dbReference type="AlphaFoldDB" id="A0A6F8XUP3"/>
<feature type="transmembrane region" description="Helical" evidence="1">
    <location>
        <begin position="21"/>
        <end position="42"/>
    </location>
</feature>
<evidence type="ECO:0000313" key="2">
    <source>
        <dbReference type="EMBL" id="BCB77545.1"/>
    </source>
</evidence>
<proteinExistence type="predicted"/>
<name>A0A6F8XUP3_9ACTN</name>
<dbReference type="EMBL" id="AP022870">
    <property type="protein sequence ID" value="BCB77545.1"/>
    <property type="molecule type" value="Genomic_DNA"/>
</dbReference>
<reference evidence="2 3" key="2">
    <citation type="submission" date="2020-03" db="EMBL/GenBank/DDBJ databases">
        <authorList>
            <person name="Ichikawa N."/>
            <person name="Kimura A."/>
            <person name="Kitahashi Y."/>
            <person name="Uohara A."/>
        </authorList>
    </citation>
    <scope>NUCLEOTIDE SEQUENCE [LARGE SCALE GENOMIC DNA]</scope>
    <source>
        <strain evidence="2 3">NBRC 107702</strain>
    </source>
</reference>
<accession>A0A6F8XUP3</accession>
<evidence type="ECO:0008006" key="4">
    <source>
        <dbReference type="Google" id="ProtNLM"/>
    </source>
</evidence>
<sequence>MWRGLYRWITRRPLKLAPGDVAFGHAGPVKPIFVVFIVLSALEIPVFDLIISHLVPWPVVRYVALAAGVYGLIWMFGLLGALLTNPHVVGDAGIRIRNGTSVDLTIPWDAIAAVGHRYRPLPSSKAVQVERSGDRAVLNLGTGGQTSVDVTLREPLTLLPAAGPDPVHEVRFYADDPKSLVTLARGTRVTDHG</sequence>
<feature type="transmembrane region" description="Helical" evidence="1">
    <location>
        <begin position="62"/>
        <end position="83"/>
    </location>
</feature>
<organism evidence="2 3">
    <name type="scientific">Phytohabitans flavus</name>
    <dbReference type="NCBI Taxonomy" id="1076124"/>
    <lineage>
        <taxon>Bacteria</taxon>
        <taxon>Bacillati</taxon>
        <taxon>Actinomycetota</taxon>
        <taxon>Actinomycetes</taxon>
        <taxon>Micromonosporales</taxon>
        <taxon>Micromonosporaceae</taxon>
    </lineage>
</organism>
<keyword evidence="1" id="KW-0472">Membrane</keyword>
<dbReference type="KEGG" id="pfla:Pflav_039550"/>
<reference evidence="2 3" key="1">
    <citation type="submission" date="2020-03" db="EMBL/GenBank/DDBJ databases">
        <title>Whole genome shotgun sequence of Phytohabitans flavus NBRC 107702.</title>
        <authorList>
            <person name="Komaki H."/>
            <person name="Tamura T."/>
        </authorList>
    </citation>
    <scope>NUCLEOTIDE SEQUENCE [LARGE SCALE GENOMIC DNA]</scope>
    <source>
        <strain evidence="2 3">NBRC 107702</strain>
    </source>
</reference>
<evidence type="ECO:0000313" key="3">
    <source>
        <dbReference type="Proteomes" id="UP000502508"/>
    </source>
</evidence>
<keyword evidence="1" id="KW-0812">Transmembrane</keyword>
<keyword evidence="3" id="KW-1185">Reference proteome</keyword>
<protein>
    <recommendedName>
        <fullName evidence="4">PH domain-containing protein</fullName>
    </recommendedName>
</protein>
<dbReference type="Proteomes" id="UP000502508">
    <property type="component" value="Chromosome"/>
</dbReference>
<evidence type="ECO:0000256" key="1">
    <source>
        <dbReference type="SAM" id="Phobius"/>
    </source>
</evidence>